<dbReference type="PANTHER" id="PTHR43839">
    <property type="entry name" value="OPPC IN A BINDING PROTEIN-DEPENDENT TRANSPORT SYSTEM"/>
    <property type="match status" value="1"/>
</dbReference>
<keyword evidence="2 5" id="KW-0812">Transmembrane</keyword>
<evidence type="ECO:0000256" key="1">
    <source>
        <dbReference type="ARBA" id="ARBA00004141"/>
    </source>
</evidence>
<keyword evidence="4 5" id="KW-0472">Membrane</keyword>
<evidence type="ECO:0000256" key="5">
    <source>
        <dbReference type="SAM" id="Phobius"/>
    </source>
</evidence>
<evidence type="ECO:0000313" key="7">
    <source>
        <dbReference type="EMBL" id="SVE15147.1"/>
    </source>
</evidence>
<feature type="transmembrane region" description="Helical" evidence="5">
    <location>
        <begin position="193"/>
        <end position="215"/>
    </location>
</feature>
<dbReference type="PROSITE" id="PS50928">
    <property type="entry name" value="ABC_TM1"/>
    <property type="match status" value="1"/>
</dbReference>
<keyword evidence="3 5" id="KW-1133">Transmembrane helix</keyword>
<evidence type="ECO:0000256" key="3">
    <source>
        <dbReference type="ARBA" id="ARBA00022989"/>
    </source>
</evidence>
<organism evidence="7">
    <name type="scientific">marine metagenome</name>
    <dbReference type="NCBI Taxonomy" id="408172"/>
    <lineage>
        <taxon>unclassified sequences</taxon>
        <taxon>metagenomes</taxon>
        <taxon>ecological metagenomes</taxon>
    </lineage>
</organism>
<feature type="domain" description="ABC transmembrane type-1" evidence="6">
    <location>
        <begin position="80"/>
        <end position="248"/>
    </location>
</feature>
<evidence type="ECO:0000256" key="2">
    <source>
        <dbReference type="ARBA" id="ARBA00022692"/>
    </source>
</evidence>
<name>A0A383B4V4_9ZZZZ</name>
<comment type="subcellular location">
    <subcellularLocation>
        <location evidence="1">Membrane</location>
        <topology evidence="1">Multi-pass membrane protein</topology>
    </subcellularLocation>
</comment>
<dbReference type="GO" id="GO:0016020">
    <property type="term" value="C:membrane"/>
    <property type="evidence" value="ECO:0007669"/>
    <property type="project" value="UniProtKB-SubCell"/>
</dbReference>
<dbReference type="PANTHER" id="PTHR43839:SF1">
    <property type="entry name" value="OPPC IN A BINDING PROTEIN-DEPENDENT TRANSPORT SYSTEM"/>
    <property type="match status" value="1"/>
</dbReference>
<dbReference type="CDD" id="cd06261">
    <property type="entry name" value="TM_PBP2"/>
    <property type="match status" value="1"/>
</dbReference>
<gene>
    <name evidence="7" type="ORF">METZ01_LOCUS468001</name>
</gene>
<dbReference type="GO" id="GO:0055085">
    <property type="term" value="P:transmembrane transport"/>
    <property type="evidence" value="ECO:0007669"/>
    <property type="project" value="InterPro"/>
</dbReference>
<feature type="non-terminal residue" evidence="7">
    <location>
        <position position="1"/>
    </location>
</feature>
<protein>
    <recommendedName>
        <fullName evidence="6">ABC transmembrane type-1 domain-containing protein</fullName>
    </recommendedName>
</protein>
<dbReference type="InterPro" id="IPR035906">
    <property type="entry name" value="MetI-like_sf"/>
</dbReference>
<dbReference type="InterPro" id="IPR000515">
    <property type="entry name" value="MetI-like"/>
</dbReference>
<dbReference type="Pfam" id="PF00528">
    <property type="entry name" value="BPD_transp_1"/>
    <property type="match status" value="1"/>
</dbReference>
<accession>A0A383B4V4</accession>
<dbReference type="SUPFAM" id="SSF161098">
    <property type="entry name" value="MetI-like"/>
    <property type="match status" value="1"/>
</dbReference>
<sequence>ISDKQLTGRADEVIFGTPNENLDGDFLPLKGQYVISLVARMQDSGDSIGKVQIAIGGSHFGLMGTDSNGRDLARGLIFGFPIALIIGLTTALSATVIGTSMGIISGYTGGKTDICIQRFCDLLTNIPLLPILLFLAFILGQKLWIVMVVLVIFGWPGLAIVIRSMVLQLRSGQLVEATTALGASRWRIMLRHIFPQIAPFVFAQMIFFTPAAILAEAGLSFLGLGDPSIPTWGQILDQGFRTGAVYVG</sequence>
<evidence type="ECO:0000256" key="4">
    <source>
        <dbReference type="ARBA" id="ARBA00023136"/>
    </source>
</evidence>
<feature type="transmembrane region" description="Helical" evidence="5">
    <location>
        <begin position="119"/>
        <end position="138"/>
    </location>
</feature>
<reference evidence="7" key="1">
    <citation type="submission" date="2018-05" db="EMBL/GenBank/DDBJ databases">
        <authorList>
            <person name="Lanie J.A."/>
            <person name="Ng W.-L."/>
            <person name="Kazmierczak K.M."/>
            <person name="Andrzejewski T.M."/>
            <person name="Davidsen T.M."/>
            <person name="Wayne K.J."/>
            <person name="Tettelin H."/>
            <person name="Glass J.I."/>
            <person name="Rusch D."/>
            <person name="Podicherti R."/>
            <person name="Tsui H.-C.T."/>
            <person name="Winkler M.E."/>
        </authorList>
    </citation>
    <scope>NUCLEOTIDE SEQUENCE</scope>
</reference>
<dbReference type="Gene3D" id="1.10.3720.10">
    <property type="entry name" value="MetI-like"/>
    <property type="match status" value="1"/>
</dbReference>
<dbReference type="EMBL" id="UINC01197583">
    <property type="protein sequence ID" value="SVE15147.1"/>
    <property type="molecule type" value="Genomic_DNA"/>
</dbReference>
<feature type="non-terminal residue" evidence="7">
    <location>
        <position position="248"/>
    </location>
</feature>
<feature type="transmembrane region" description="Helical" evidence="5">
    <location>
        <begin position="144"/>
        <end position="162"/>
    </location>
</feature>
<dbReference type="AlphaFoldDB" id="A0A383B4V4"/>
<feature type="transmembrane region" description="Helical" evidence="5">
    <location>
        <begin position="76"/>
        <end position="98"/>
    </location>
</feature>
<evidence type="ECO:0000259" key="6">
    <source>
        <dbReference type="PROSITE" id="PS50928"/>
    </source>
</evidence>
<proteinExistence type="predicted"/>